<dbReference type="CDD" id="cd06578">
    <property type="entry name" value="HemD"/>
    <property type="match status" value="1"/>
</dbReference>
<name>A0A975DE98_9GAMM</name>
<dbReference type="EMBL" id="CP072133">
    <property type="protein sequence ID" value="QTH70231.1"/>
    <property type="molecule type" value="Genomic_DNA"/>
</dbReference>
<protein>
    <submittedName>
        <fullName evidence="5">Uroporphyrinogen-III synthase</fullName>
    </submittedName>
</protein>
<keyword evidence="3" id="KW-0812">Transmembrane</keyword>
<proteinExistence type="predicted"/>
<dbReference type="Pfam" id="PF02602">
    <property type="entry name" value="HEM4"/>
    <property type="match status" value="1"/>
</dbReference>
<dbReference type="Proteomes" id="UP000664904">
    <property type="component" value="Chromosome"/>
</dbReference>
<dbReference type="AlphaFoldDB" id="A0A975DE98"/>
<dbReference type="KEGG" id="pxi:J5O05_09285"/>
<evidence type="ECO:0000313" key="6">
    <source>
        <dbReference type="Proteomes" id="UP000664904"/>
    </source>
</evidence>
<dbReference type="GO" id="GO:0004852">
    <property type="term" value="F:uroporphyrinogen-III synthase activity"/>
    <property type="evidence" value="ECO:0007669"/>
    <property type="project" value="InterPro"/>
</dbReference>
<evidence type="ECO:0000256" key="1">
    <source>
        <dbReference type="SAM" id="Coils"/>
    </source>
</evidence>
<dbReference type="RefSeq" id="WP_208841827.1">
    <property type="nucleotide sequence ID" value="NZ_CP072133.1"/>
</dbReference>
<gene>
    <name evidence="5" type="ORF">J5O05_09285</name>
</gene>
<dbReference type="PANTHER" id="PTHR38043:SF1">
    <property type="entry name" value="PROTEIN HEMX"/>
    <property type="match status" value="1"/>
</dbReference>
<keyword evidence="1" id="KW-0175">Coiled coil</keyword>
<keyword evidence="3" id="KW-0472">Membrane</keyword>
<dbReference type="PANTHER" id="PTHR38043">
    <property type="entry name" value="PROTEIN HEMX"/>
    <property type="match status" value="1"/>
</dbReference>
<evidence type="ECO:0000259" key="4">
    <source>
        <dbReference type="Pfam" id="PF02602"/>
    </source>
</evidence>
<feature type="region of interest" description="Disordered" evidence="2">
    <location>
        <begin position="253"/>
        <end position="285"/>
    </location>
</feature>
<feature type="compositionally biased region" description="Basic and acidic residues" evidence="2">
    <location>
        <begin position="256"/>
        <end position="266"/>
    </location>
</feature>
<dbReference type="SUPFAM" id="SSF69618">
    <property type="entry name" value="HemD-like"/>
    <property type="match status" value="1"/>
</dbReference>
<accession>A0A975DE98</accession>
<dbReference type="Gene3D" id="3.40.50.10090">
    <property type="match status" value="2"/>
</dbReference>
<dbReference type="InterPro" id="IPR036108">
    <property type="entry name" value="4pyrrol_syn_uPrphyn_synt_sf"/>
</dbReference>
<evidence type="ECO:0000313" key="5">
    <source>
        <dbReference type="EMBL" id="QTH70231.1"/>
    </source>
</evidence>
<feature type="compositionally biased region" description="Polar residues" evidence="2">
    <location>
        <begin position="267"/>
        <end position="285"/>
    </location>
</feature>
<feature type="transmembrane region" description="Helical" evidence="3">
    <location>
        <begin position="327"/>
        <end position="349"/>
    </location>
</feature>
<keyword evidence="6" id="KW-1185">Reference proteome</keyword>
<dbReference type="GO" id="GO:0033014">
    <property type="term" value="P:tetrapyrrole biosynthetic process"/>
    <property type="evidence" value="ECO:0007669"/>
    <property type="project" value="InterPro"/>
</dbReference>
<reference evidence="5" key="1">
    <citation type="submission" date="2021-03" db="EMBL/GenBank/DDBJ databases">
        <title>Complete Genome of Pseudoalteromonas xiamenensis STKMTI.2, a new potential marine bacterium producing anti-Vibrio compounds.</title>
        <authorList>
            <person name="Handayani D.P."/>
            <person name="Isnansetyo A."/>
            <person name="Istiqomah I."/>
            <person name="Jumina J."/>
        </authorList>
    </citation>
    <scope>NUCLEOTIDE SEQUENCE</scope>
    <source>
        <strain evidence="5">STKMTI.2</strain>
    </source>
</reference>
<dbReference type="Pfam" id="PF04375">
    <property type="entry name" value="HemX"/>
    <property type="match status" value="1"/>
</dbReference>
<dbReference type="InterPro" id="IPR003754">
    <property type="entry name" value="4pyrrol_synth_uPrphyn_synth"/>
</dbReference>
<evidence type="ECO:0000256" key="3">
    <source>
        <dbReference type="SAM" id="Phobius"/>
    </source>
</evidence>
<dbReference type="InterPro" id="IPR007470">
    <property type="entry name" value="HemX"/>
</dbReference>
<feature type="coiled-coil region" evidence="1">
    <location>
        <begin position="353"/>
        <end position="387"/>
    </location>
</feature>
<organism evidence="5 6">
    <name type="scientific">Pseudoalteromonas xiamenensis</name>
    <dbReference type="NCBI Taxonomy" id="882626"/>
    <lineage>
        <taxon>Bacteria</taxon>
        <taxon>Pseudomonadati</taxon>
        <taxon>Pseudomonadota</taxon>
        <taxon>Gammaproteobacteria</taxon>
        <taxon>Alteromonadales</taxon>
        <taxon>Pseudoalteromonadaceae</taxon>
        <taxon>Pseudoalteromonas</taxon>
    </lineage>
</organism>
<evidence type="ECO:0000256" key="2">
    <source>
        <dbReference type="SAM" id="MobiDB-lite"/>
    </source>
</evidence>
<feature type="domain" description="Tetrapyrrole biosynthesis uroporphyrinogen III synthase" evidence="4">
    <location>
        <begin position="19"/>
        <end position="224"/>
    </location>
</feature>
<keyword evidence="3" id="KW-1133">Transmembrane helix</keyword>
<sequence length="647" mass="70990">MKHLLITRPIDKGNELLLNLEAAGFKVSHTPVLALDYLDVAPAQLAVIDEADVVIFISQDAVKGLAMLRDTLPASTQYVAVGTSTASVLKTTFGMQAFVPKQQDTEGMLALNVLADVSGKQIVIVKGLGGRPDLAKSLKSRGALLNQLAVYERKPAELQSDEWLDLWKRDEIDGIVITSNAAADAIFNSTHESAISWLKGRTFFVVSQRIALHLQQTYGVQGDVIVTDGAQDEVVFKAILSARQALATQQELTSALEEKESERIRPDSSSASTLSPIQKDTTQTAKEFTSVHVEPEHTQESTMSEQPQHTMSSAATEAKTRIPVSKVGILALTLAMMLGGACAAAVWYGEQQLSAMNERTNALQQENAVLQQQVVTHKAQLAKLNQTMSGFDEQLSRTLSAQQTLMSDTLAQVKEVASLPQQQFAKSEAAYLVHLLRFKAVVEHDWQTSEILLSRLDKLAVHFVDPHVISAAIAQDLVTIRGQENPPLETAYVTLMGLVQQAPELPLLTLKLPEENAVEQVTLSENVNDWQANLKRSWDKFAEDFIRIRKRETITAEPLLSASEQRLLRAAFEAYLTQAQTALMKQQTAVYQSALHVAIEHLNTHFDTNAAVVKGMKVELERLAGISITTDTQIKLATPEVIEGLIQ</sequence>